<evidence type="ECO:0000256" key="3">
    <source>
        <dbReference type="ARBA" id="ARBA00022833"/>
    </source>
</evidence>
<dbReference type="SUPFAM" id="SSF57903">
    <property type="entry name" value="FYVE/PHD zinc finger"/>
    <property type="match status" value="2"/>
</dbReference>
<dbReference type="Gene3D" id="2.30.30.490">
    <property type="match status" value="1"/>
</dbReference>
<organism evidence="13 14">
    <name type="scientific">Hapsidospora chrysogenum (strain ATCC 11550 / CBS 779.69 / DSM 880 / IAM 14645 / JCM 23072 / IMI 49137)</name>
    <name type="common">Acremonium chrysogenum</name>
    <dbReference type="NCBI Taxonomy" id="857340"/>
    <lineage>
        <taxon>Eukaryota</taxon>
        <taxon>Fungi</taxon>
        <taxon>Dikarya</taxon>
        <taxon>Ascomycota</taxon>
        <taxon>Pezizomycotina</taxon>
        <taxon>Sordariomycetes</taxon>
        <taxon>Hypocreomycetidae</taxon>
        <taxon>Hypocreales</taxon>
        <taxon>Bionectriaceae</taxon>
        <taxon>Hapsidospora</taxon>
    </lineage>
</organism>
<dbReference type="InterPro" id="IPR034732">
    <property type="entry name" value="EPHD"/>
</dbReference>
<feature type="region of interest" description="Disordered" evidence="7">
    <location>
        <begin position="425"/>
        <end position="473"/>
    </location>
</feature>
<evidence type="ECO:0000256" key="6">
    <source>
        <dbReference type="SAM" id="Coils"/>
    </source>
</evidence>
<evidence type="ECO:0000256" key="1">
    <source>
        <dbReference type="ARBA" id="ARBA00022723"/>
    </source>
</evidence>
<feature type="compositionally biased region" description="Low complexity" evidence="7">
    <location>
        <begin position="154"/>
        <end position="179"/>
    </location>
</feature>
<evidence type="ECO:0000259" key="8">
    <source>
        <dbReference type="PROSITE" id="PS50016"/>
    </source>
</evidence>
<feature type="domain" description="SANT" evidence="11">
    <location>
        <begin position="663"/>
        <end position="708"/>
    </location>
</feature>
<feature type="compositionally biased region" description="Basic and acidic residues" evidence="7">
    <location>
        <begin position="72"/>
        <end position="84"/>
    </location>
</feature>
<dbReference type="GO" id="GO:0004842">
    <property type="term" value="F:ubiquitin-protein transferase activity"/>
    <property type="evidence" value="ECO:0007669"/>
    <property type="project" value="TreeGrafter"/>
</dbReference>
<dbReference type="GO" id="GO:0036205">
    <property type="term" value="P:histone catabolic process"/>
    <property type="evidence" value="ECO:0007669"/>
    <property type="project" value="TreeGrafter"/>
</dbReference>
<feature type="compositionally biased region" description="Basic and acidic residues" evidence="7">
    <location>
        <begin position="875"/>
        <end position="888"/>
    </location>
</feature>
<dbReference type="Pfam" id="PF13831">
    <property type="entry name" value="PHD_2"/>
    <property type="match status" value="1"/>
</dbReference>
<dbReference type="Pfam" id="PF13832">
    <property type="entry name" value="zf-HC5HC2H_2"/>
    <property type="match status" value="1"/>
</dbReference>
<evidence type="ECO:0000256" key="4">
    <source>
        <dbReference type="ARBA" id="ARBA00023242"/>
    </source>
</evidence>
<dbReference type="OrthoDB" id="336088at2759"/>
<dbReference type="HOGENOM" id="CLU_001514_0_0_1"/>
<dbReference type="Pfam" id="PF00628">
    <property type="entry name" value="PHD"/>
    <property type="match status" value="1"/>
</dbReference>
<feature type="compositionally biased region" description="Low complexity" evidence="7">
    <location>
        <begin position="890"/>
        <end position="899"/>
    </location>
</feature>
<feature type="compositionally biased region" description="Pro residues" evidence="7">
    <location>
        <begin position="1474"/>
        <end position="1487"/>
    </location>
</feature>
<evidence type="ECO:0000259" key="9">
    <source>
        <dbReference type="PROSITE" id="PS51038"/>
    </source>
</evidence>
<protein>
    <submittedName>
        <fullName evidence="13">Lid2 complex component-like protein</fullName>
    </submittedName>
</protein>
<feature type="compositionally biased region" description="Basic and acidic residues" evidence="7">
    <location>
        <begin position="1349"/>
        <end position="1363"/>
    </location>
</feature>
<accession>A0A086TES4</accession>
<feature type="compositionally biased region" description="Pro residues" evidence="7">
    <location>
        <begin position="1567"/>
        <end position="1581"/>
    </location>
</feature>
<dbReference type="GO" id="GO:0008270">
    <property type="term" value="F:zinc ion binding"/>
    <property type="evidence" value="ECO:0007669"/>
    <property type="project" value="UniProtKB-KW"/>
</dbReference>
<dbReference type="SMART" id="SM01189">
    <property type="entry name" value="ELM2"/>
    <property type="match status" value="1"/>
</dbReference>
<name>A0A086TES4_HAPC1</name>
<feature type="domain" description="PHD-type" evidence="8">
    <location>
        <begin position="368"/>
        <end position="420"/>
    </location>
</feature>
<feature type="domain" description="PHD-type" evidence="12">
    <location>
        <begin position="1027"/>
        <end position="1134"/>
    </location>
</feature>
<dbReference type="InterPro" id="IPR019787">
    <property type="entry name" value="Znf_PHD-finger"/>
</dbReference>
<dbReference type="CDD" id="cd15497">
    <property type="entry name" value="PHD1_Snt2p_like"/>
    <property type="match status" value="1"/>
</dbReference>
<dbReference type="InterPro" id="IPR000949">
    <property type="entry name" value="ELM2_dom"/>
</dbReference>
<keyword evidence="1" id="KW-0479">Metal-binding</keyword>
<feature type="compositionally biased region" description="Pro residues" evidence="7">
    <location>
        <begin position="1455"/>
        <end position="1464"/>
    </location>
</feature>
<evidence type="ECO:0000259" key="10">
    <source>
        <dbReference type="PROSITE" id="PS51156"/>
    </source>
</evidence>
<feature type="compositionally biased region" description="Basic and acidic residues" evidence="7">
    <location>
        <begin position="462"/>
        <end position="473"/>
    </location>
</feature>
<dbReference type="PANTHER" id="PTHR47672">
    <property type="entry name" value="E3 UBIQUITIN-PROTEIN LIGASE SNT2"/>
    <property type="match status" value="1"/>
</dbReference>
<dbReference type="SMART" id="SM00439">
    <property type="entry name" value="BAH"/>
    <property type="match status" value="1"/>
</dbReference>
<evidence type="ECO:0000259" key="12">
    <source>
        <dbReference type="PROSITE" id="PS51805"/>
    </source>
</evidence>
<dbReference type="Gene3D" id="1.10.10.60">
    <property type="entry name" value="Homeodomain-like"/>
    <property type="match status" value="1"/>
</dbReference>
<reference evidence="14" key="1">
    <citation type="journal article" date="2014" name="Genome Announc.">
        <title>Genome sequence and annotation of Acremonium chrysogenum, producer of the beta-lactam antibiotic cephalosporin C.</title>
        <authorList>
            <person name="Terfehr D."/>
            <person name="Dahlmann T.A."/>
            <person name="Specht T."/>
            <person name="Zadra I."/>
            <person name="Kuernsteiner H."/>
            <person name="Kueck U."/>
        </authorList>
    </citation>
    <scope>NUCLEOTIDE SEQUENCE [LARGE SCALE GENOMIC DNA]</scope>
    <source>
        <strain evidence="14">ATCC 11550 / CBS 779.69 / DSM 880 / IAM 14645 / JCM 23072 / IMI 49137</strain>
    </source>
</reference>
<feature type="compositionally biased region" description="Polar residues" evidence="7">
    <location>
        <begin position="1607"/>
        <end position="1624"/>
    </location>
</feature>
<feature type="domain" description="ELM2" evidence="10">
    <location>
        <begin position="509"/>
        <end position="653"/>
    </location>
</feature>
<dbReference type="FunFam" id="3.30.40.10:FF:000486">
    <property type="entry name" value="PHD finger and BAH domain (Snt2)"/>
    <property type="match status" value="1"/>
</dbReference>
<evidence type="ECO:0000256" key="2">
    <source>
        <dbReference type="ARBA" id="ARBA00022771"/>
    </source>
</evidence>
<dbReference type="GO" id="GO:0003682">
    <property type="term" value="F:chromatin binding"/>
    <property type="evidence" value="ECO:0007669"/>
    <property type="project" value="InterPro"/>
</dbReference>
<feature type="compositionally biased region" description="Pro residues" evidence="7">
    <location>
        <begin position="1516"/>
        <end position="1547"/>
    </location>
</feature>
<dbReference type="PANTHER" id="PTHR47672:SF1">
    <property type="entry name" value="E3 UBIQUITIN-PROTEIN LIGASE SNT2"/>
    <property type="match status" value="1"/>
</dbReference>
<evidence type="ECO:0000313" key="13">
    <source>
        <dbReference type="EMBL" id="KFH47856.1"/>
    </source>
</evidence>
<dbReference type="FunFam" id="2.30.30.490:FF:000018">
    <property type="entry name" value="Lid2 complex component snt2"/>
    <property type="match status" value="1"/>
</dbReference>
<feature type="region of interest" description="Disordered" evidence="7">
    <location>
        <begin position="853"/>
        <end position="914"/>
    </location>
</feature>
<dbReference type="PROSITE" id="PS50016">
    <property type="entry name" value="ZF_PHD_2"/>
    <property type="match status" value="1"/>
</dbReference>
<dbReference type="InterPro" id="IPR001965">
    <property type="entry name" value="Znf_PHD"/>
</dbReference>
<feature type="compositionally biased region" description="Basic and acidic residues" evidence="7">
    <location>
        <begin position="1"/>
        <end position="14"/>
    </location>
</feature>
<keyword evidence="4" id="KW-0539">Nucleus</keyword>
<dbReference type="InterPro" id="IPR001025">
    <property type="entry name" value="BAH_dom"/>
</dbReference>
<sequence length="1624" mass="177149">MAQKSDSKLTEPDTVKPATTTEAMASSSIADASDKDVSTDMAAPYGTRSRNRTGSSRPNYAEDKDYDVEMYDYDHHKSHGDSKKSSRQVHATNAGEPGARGSASSRKSLGDDVARTGPSQSASKEHTPATAAGTPQAAQSSSGATQPSRKRKAAAAAQQANSSAASASSKRGGTSTGATQSPARSPWPETNVLTFTNSRARPQDGRLVADDGTVLEANDHVYLVCEPPGEPYYLGRIMEFLHPQNDASKPVDAVRINWFYRPRDIGRKVHDTRVVYATMHSDISPLTALRGKCQVRHRLDIASMDEYRRTPDSFWFEKLYDRYIQKNYDLIPTRSIVNVPEKVKKVLDERWKFVIVEQGRGKELTSAVKLCKRCSGYCASNDSVDCAVCQNTYHMNCVRPPLLKKPSRGFAWSCAACSRAQERRLEARHASNPNDPHGDADEDEPFEEEDDDLQAADTGRSSPDDKDENPHHGTAEQIYNASLWPWRYLGMHCKPEDALDYDDRIYPRASTRIGPRHQAAVGPWPGRPVHYVKAPEKKKGKKDAKAAEGQAAELYPDGKRPKWVQDAPPGYRTRGEDTLDPDDPNATSTLLWKPPASEETVQNVESFMKEARGMSKRLGLPERSTNLQTIALETLFRNGYDPEKAKDALIVTDKKAFQEPAPTPAELKKFEEGVAKYGSELQLVTRHVKTMTPGQVTRFYYTWKKTERGQAVWSNYSGRKGKKEAKRAEAAATKVADDVADDEDDSAFDSGKAIEKKRAFMCQFCSGTTSRRWRRAPNSAPGLVTENGAKASNKDKGTQYVVALCTRCAELWRRYAIRWEDIDDVSKKLAQAGKAWKRKQDEELLKELQVANERGLLTPDRPSTPLNGAAAGQEPPRKKIKASDRDAESDAGSGSGAAATKKKEKVPEAPVMPELPKPRTLPCAVCDQTEPMVDHVSCRECRLTVHRSCYGIVETRGPGKWTCEMCVNDKNPQVSTNYKCVLCPVEHTEQELVEQPKLTHHKKKMSEKDRERERLEVQQARKALELYRKKQEDLNRPLTPREALKRTADNNWVHVTCAIFTTEVKFGNAKAMEPCEGIPSIPKSKYDETCRGCNGSGGSCVSCPFCRAPFHAECARKQGHMLCFDLAPPAKNRKDHTPVVNIGGRSGILVPLIVCKEEISKTLKVQMRDEDGSGLTALQLYAQNYKQADLTLTGTVRKANLMTVAAKLSGAAMQAGVRRLSTTNGLANGGTTQARNGDVADTAKDALRPGEKVCIRCGIDVSPRWWQIDSTDGPAPSSFHPTFGKMGEEARKFVSQRNYQCHKCHTAGLPMKPPSPRPRPLVSPWSSVEPSHPQLSQPGIAAAASALRSPEHNLPAEHRDPHYSPHSWPQPPSIHTVVRPVQAHAVPPHTGGPRPHAFSPGPPHSSGPAPGPAPPPMQVPPPPPSSYNDWGSRPGSQHASPPRQVNGGPPSLHNGPPPPPPPPLGGGLSSLRPPSIPGPPPAGPPPLGHHHGHGPGHAHQPYMNGMPPSPRRGSGPAPPSPYATPYHPGPVHGPPPPPPPPHGPPHGGPHGRRNGISPPRHDAYPQGLPPPRAPLPGPHGSPPGSRAVLPPPHEVSGPSTPRHASESRPTSGASANPSLRNLLS</sequence>
<keyword evidence="2 5" id="KW-0863">Zinc-finger</keyword>
<feature type="coiled-coil region" evidence="6">
    <location>
        <begin position="998"/>
        <end position="1030"/>
    </location>
</feature>
<dbReference type="PROSITE" id="PS51293">
    <property type="entry name" value="SANT"/>
    <property type="match status" value="1"/>
</dbReference>
<dbReference type="STRING" id="857340.A0A086TES4"/>
<keyword evidence="3" id="KW-0862">Zinc</keyword>
<dbReference type="PRINTS" id="PR01217">
    <property type="entry name" value="PRICHEXTENSN"/>
</dbReference>
<feature type="compositionally biased region" description="Low complexity" evidence="7">
    <location>
        <begin position="128"/>
        <end position="147"/>
    </location>
</feature>
<dbReference type="Proteomes" id="UP000029964">
    <property type="component" value="Unassembled WGS sequence"/>
</dbReference>
<dbReference type="Gene3D" id="3.30.40.10">
    <property type="entry name" value="Zinc/RING finger domain, C3HC4 (zinc finger)"/>
    <property type="match status" value="3"/>
</dbReference>
<dbReference type="InterPro" id="IPR009057">
    <property type="entry name" value="Homeodomain-like_sf"/>
</dbReference>
<dbReference type="SUPFAM" id="SSF46689">
    <property type="entry name" value="Homeodomain-like"/>
    <property type="match status" value="1"/>
</dbReference>
<dbReference type="InterPro" id="IPR029617">
    <property type="entry name" value="Snt2"/>
</dbReference>
<dbReference type="InterPro" id="IPR017884">
    <property type="entry name" value="SANT_dom"/>
</dbReference>
<gene>
    <name evidence="13" type="ORF">ACRE_011910</name>
</gene>
<dbReference type="PROSITE" id="PS51156">
    <property type="entry name" value="ELM2"/>
    <property type="match status" value="1"/>
</dbReference>
<feature type="compositionally biased region" description="Acidic residues" evidence="7">
    <location>
        <begin position="440"/>
        <end position="454"/>
    </location>
</feature>
<dbReference type="PROSITE" id="PS51805">
    <property type="entry name" value="EPHD"/>
    <property type="match status" value="1"/>
</dbReference>
<feature type="region of interest" description="Disordered" evidence="7">
    <location>
        <begin position="1"/>
        <end position="190"/>
    </location>
</feature>
<evidence type="ECO:0000259" key="11">
    <source>
        <dbReference type="PROSITE" id="PS51293"/>
    </source>
</evidence>
<feature type="domain" description="BAH" evidence="9">
    <location>
        <begin position="213"/>
        <end position="331"/>
    </location>
</feature>
<dbReference type="PROSITE" id="PS51038">
    <property type="entry name" value="BAH"/>
    <property type="match status" value="1"/>
</dbReference>
<feature type="region of interest" description="Disordered" evidence="7">
    <location>
        <begin position="535"/>
        <end position="590"/>
    </location>
</feature>
<keyword evidence="14" id="KW-1185">Reference proteome</keyword>
<dbReference type="InterPro" id="IPR013083">
    <property type="entry name" value="Znf_RING/FYVE/PHD"/>
</dbReference>
<dbReference type="SMART" id="SM00249">
    <property type="entry name" value="PHD"/>
    <property type="match status" value="3"/>
</dbReference>
<evidence type="ECO:0000256" key="5">
    <source>
        <dbReference type="PROSITE-ProRule" id="PRU00146"/>
    </source>
</evidence>
<keyword evidence="6" id="KW-0175">Coiled coil</keyword>
<feature type="region of interest" description="Disordered" evidence="7">
    <location>
        <begin position="1305"/>
        <end position="1624"/>
    </location>
</feature>
<evidence type="ECO:0000313" key="14">
    <source>
        <dbReference type="Proteomes" id="UP000029964"/>
    </source>
</evidence>
<feature type="compositionally biased region" description="Pro residues" evidence="7">
    <location>
        <begin position="1311"/>
        <end position="1321"/>
    </location>
</feature>
<feature type="compositionally biased region" description="Pro residues" evidence="7">
    <location>
        <begin position="1400"/>
        <end position="1425"/>
    </location>
</feature>
<feature type="compositionally biased region" description="Low complexity" evidence="7">
    <location>
        <begin position="46"/>
        <end position="57"/>
    </location>
</feature>
<comment type="caution">
    <text evidence="13">The sequence shown here is derived from an EMBL/GenBank/DDBJ whole genome shotgun (WGS) entry which is preliminary data.</text>
</comment>
<dbReference type="EMBL" id="JPKY01000006">
    <property type="protein sequence ID" value="KFH47856.1"/>
    <property type="molecule type" value="Genomic_DNA"/>
</dbReference>
<dbReference type="InterPro" id="IPR011011">
    <property type="entry name" value="Znf_FYVE_PHD"/>
</dbReference>
<dbReference type="Pfam" id="PF01426">
    <property type="entry name" value="BAH"/>
    <property type="match status" value="1"/>
</dbReference>
<proteinExistence type="predicted"/>
<evidence type="ECO:0000256" key="7">
    <source>
        <dbReference type="SAM" id="MobiDB-lite"/>
    </source>
</evidence>
<dbReference type="GO" id="GO:0048189">
    <property type="term" value="C:Lid2 complex"/>
    <property type="evidence" value="ECO:0007669"/>
    <property type="project" value="TreeGrafter"/>
</dbReference>
<dbReference type="InterPro" id="IPR043151">
    <property type="entry name" value="BAH_sf"/>
</dbReference>